<name>A0ABX8LKN9_9BACT</name>
<dbReference type="InterPro" id="IPR011094">
    <property type="entry name" value="Uncharacterised_LppY/LpqO"/>
</dbReference>
<dbReference type="EMBL" id="CP077683">
    <property type="protein sequence ID" value="QXE92267.1"/>
    <property type="molecule type" value="Genomic_DNA"/>
</dbReference>
<sequence length="58" mass="6470">MNPVIQVLVGHGISVTAVHSHMLFESRRLFFLHLWGYDDPEKLATGLKAALGRINLAK</sequence>
<gene>
    <name evidence="1" type="ORF">KP001_07025</name>
</gene>
<accession>A0ABX8LKN9</accession>
<organism evidence="1 2">
    <name type="scientific">Geomonas subterranea</name>
    <dbReference type="NCBI Taxonomy" id="2847989"/>
    <lineage>
        <taxon>Bacteria</taxon>
        <taxon>Pseudomonadati</taxon>
        <taxon>Thermodesulfobacteriota</taxon>
        <taxon>Desulfuromonadia</taxon>
        <taxon>Geobacterales</taxon>
        <taxon>Geobacteraceae</taxon>
        <taxon>Geomonas</taxon>
    </lineage>
</organism>
<keyword evidence="2" id="KW-1185">Reference proteome</keyword>
<dbReference type="Pfam" id="PF07485">
    <property type="entry name" value="DUF1529"/>
    <property type="match status" value="1"/>
</dbReference>
<protein>
    <submittedName>
        <fullName evidence="1">DUF1259 domain-containing protein</fullName>
    </submittedName>
</protein>
<evidence type="ECO:0000313" key="1">
    <source>
        <dbReference type="EMBL" id="QXE92267.1"/>
    </source>
</evidence>
<proteinExistence type="predicted"/>
<reference evidence="1 2" key="1">
    <citation type="submission" date="2021-06" db="EMBL/GenBank/DDBJ databases">
        <title>Gemonas diversity in paddy soil.</title>
        <authorList>
            <person name="Liu G."/>
        </authorList>
    </citation>
    <scope>NUCLEOTIDE SEQUENCE [LARGE SCALE GENOMIC DNA]</scope>
    <source>
        <strain evidence="1 2">RG2</strain>
    </source>
</reference>
<evidence type="ECO:0000313" key="2">
    <source>
        <dbReference type="Proteomes" id="UP000683559"/>
    </source>
</evidence>
<dbReference type="Proteomes" id="UP000683559">
    <property type="component" value="Chromosome"/>
</dbReference>